<keyword evidence="2" id="KW-0472">Membrane</keyword>
<organism evidence="3 4">
    <name type="scientific">Bombyx mandarina</name>
    <name type="common">Wild silk moth</name>
    <name type="synonym">Wild silkworm</name>
    <dbReference type="NCBI Taxonomy" id="7092"/>
    <lineage>
        <taxon>Eukaryota</taxon>
        <taxon>Metazoa</taxon>
        <taxon>Ecdysozoa</taxon>
        <taxon>Arthropoda</taxon>
        <taxon>Hexapoda</taxon>
        <taxon>Insecta</taxon>
        <taxon>Pterygota</taxon>
        <taxon>Neoptera</taxon>
        <taxon>Endopterygota</taxon>
        <taxon>Lepidoptera</taxon>
        <taxon>Glossata</taxon>
        <taxon>Ditrysia</taxon>
        <taxon>Bombycoidea</taxon>
        <taxon>Bombycidae</taxon>
        <taxon>Bombycinae</taxon>
        <taxon>Bombyx</taxon>
    </lineage>
</organism>
<dbReference type="Proteomes" id="UP000504629">
    <property type="component" value="Unplaced"/>
</dbReference>
<keyword evidence="2" id="KW-1133">Transmembrane helix</keyword>
<feature type="transmembrane region" description="Helical" evidence="2">
    <location>
        <begin position="205"/>
        <end position="224"/>
    </location>
</feature>
<proteinExistence type="predicted"/>
<protein>
    <submittedName>
        <fullName evidence="4">Uncharacterized protein LOC114250877</fullName>
    </submittedName>
</protein>
<feature type="transmembrane region" description="Helical" evidence="2">
    <location>
        <begin position="170"/>
        <end position="193"/>
    </location>
</feature>
<sequence length="392" mass="43964">MTILLYDYCELEERASKHLKTWKAWHLVLYVCAAIFGVVNYVFLQHTMKLVDNNCVLYPRQLEFREIDVLINGTSYLTSPNITNSDIFDDSEATGIANETTVTDSNDVVKDNYTAPIKIIKRDVTGTVVPNVQLSKENIIIYSGNSTRRLVLDTSRSLFGKDNDCQYAEYMPVLSTVFAITWIVMFTICPGGGYARTGLQQPWRILMPALLFSLVMAGLTGYSFTMTNKGLHAFCEAFFEITNSTNCSSVNEHIERGWEATWSFSGRAATTRAASAAVWASWACATALLFARCLAAPDFQVKKTSVYLKRDPQNKITPYLRRASRHSRSSNSSPNKRDNVSAKSEPTATTELVTVSLEQESVPASLVTTPQRTSYNTDLIEMTHNPEERKEK</sequence>
<evidence type="ECO:0000256" key="2">
    <source>
        <dbReference type="SAM" id="Phobius"/>
    </source>
</evidence>
<evidence type="ECO:0000256" key="1">
    <source>
        <dbReference type="SAM" id="MobiDB-lite"/>
    </source>
</evidence>
<feature type="region of interest" description="Disordered" evidence="1">
    <location>
        <begin position="361"/>
        <end position="392"/>
    </location>
</feature>
<evidence type="ECO:0000313" key="3">
    <source>
        <dbReference type="Proteomes" id="UP000504629"/>
    </source>
</evidence>
<dbReference type="GeneID" id="114250877"/>
<gene>
    <name evidence="4" type="primary">LOC114250877</name>
</gene>
<dbReference type="AlphaFoldDB" id="A0A6J2KFE5"/>
<reference evidence="4" key="1">
    <citation type="submission" date="2025-08" db="UniProtKB">
        <authorList>
            <consortium name="RefSeq"/>
        </authorList>
    </citation>
    <scope>IDENTIFICATION</scope>
    <source>
        <tissue evidence="4">Silk gland</tissue>
    </source>
</reference>
<keyword evidence="2" id="KW-0812">Transmembrane</keyword>
<dbReference type="KEGG" id="bman:114250877"/>
<keyword evidence="3" id="KW-1185">Reference proteome</keyword>
<name>A0A6J2KFE5_BOMMA</name>
<dbReference type="PANTHER" id="PTHR31872">
    <property type="entry name" value="TRANSMEMBRANE PROTEIN 179"/>
    <property type="match status" value="1"/>
</dbReference>
<feature type="transmembrane region" description="Helical" evidence="2">
    <location>
        <begin position="24"/>
        <end position="44"/>
    </location>
</feature>
<evidence type="ECO:0000313" key="4">
    <source>
        <dbReference type="RefSeq" id="XP_028040735.1"/>
    </source>
</evidence>
<accession>A0A6J2KFE5</accession>
<dbReference type="RefSeq" id="XP_028040735.1">
    <property type="nucleotide sequence ID" value="XM_028184934.1"/>
</dbReference>
<dbReference type="PANTHER" id="PTHR31872:SF4">
    <property type="entry name" value="TRANSMEMBRANE PROTEIN 179"/>
    <property type="match status" value="1"/>
</dbReference>
<feature type="compositionally biased region" description="Polar residues" evidence="1">
    <location>
        <begin position="366"/>
        <end position="377"/>
    </location>
</feature>
<dbReference type="OrthoDB" id="8173371at2759"/>
<feature type="region of interest" description="Disordered" evidence="1">
    <location>
        <begin position="318"/>
        <end position="348"/>
    </location>
</feature>
<dbReference type="InterPro" id="IPR029673">
    <property type="entry name" value="TMEM179"/>
</dbReference>